<name>A0A0A9GC80_ARUDO</name>
<accession>A0A0A9GC80</accession>
<sequence length="86" mass="10576">MFDFFPAFSRYWTLRDWCPFSDIYCNITWSNAPLQFSHLWMFSTSPEQARWFYSEIADLLFNTIYNSPHVFLLLFQFLFPQCFFLL</sequence>
<reference evidence="1" key="2">
    <citation type="journal article" date="2015" name="Data Brief">
        <title>Shoot transcriptome of the giant reed, Arundo donax.</title>
        <authorList>
            <person name="Barrero R.A."/>
            <person name="Guerrero F.D."/>
            <person name="Moolhuijzen P."/>
            <person name="Goolsby J.A."/>
            <person name="Tidwell J."/>
            <person name="Bellgard S.E."/>
            <person name="Bellgard M.I."/>
        </authorList>
    </citation>
    <scope>NUCLEOTIDE SEQUENCE</scope>
    <source>
        <tissue evidence="1">Shoot tissue taken approximately 20 cm above the soil surface</tissue>
    </source>
</reference>
<organism evidence="1">
    <name type="scientific">Arundo donax</name>
    <name type="common">Giant reed</name>
    <name type="synonym">Donax arundinaceus</name>
    <dbReference type="NCBI Taxonomy" id="35708"/>
    <lineage>
        <taxon>Eukaryota</taxon>
        <taxon>Viridiplantae</taxon>
        <taxon>Streptophyta</taxon>
        <taxon>Embryophyta</taxon>
        <taxon>Tracheophyta</taxon>
        <taxon>Spermatophyta</taxon>
        <taxon>Magnoliopsida</taxon>
        <taxon>Liliopsida</taxon>
        <taxon>Poales</taxon>
        <taxon>Poaceae</taxon>
        <taxon>PACMAD clade</taxon>
        <taxon>Arundinoideae</taxon>
        <taxon>Arundineae</taxon>
        <taxon>Arundo</taxon>
    </lineage>
</organism>
<dbReference type="EMBL" id="GBRH01177765">
    <property type="protein sequence ID" value="JAE20131.1"/>
    <property type="molecule type" value="Transcribed_RNA"/>
</dbReference>
<evidence type="ECO:0000313" key="1">
    <source>
        <dbReference type="EMBL" id="JAE20131.1"/>
    </source>
</evidence>
<proteinExistence type="predicted"/>
<reference evidence="1" key="1">
    <citation type="submission" date="2014-09" db="EMBL/GenBank/DDBJ databases">
        <authorList>
            <person name="Magalhaes I.L.F."/>
            <person name="Oliveira U."/>
            <person name="Santos F.R."/>
            <person name="Vidigal T.H.D.A."/>
            <person name="Brescovit A.D."/>
            <person name="Santos A.J."/>
        </authorList>
    </citation>
    <scope>NUCLEOTIDE SEQUENCE</scope>
    <source>
        <tissue evidence="1">Shoot tissue taken approximately 20 cm above the soil surface</tissue>
    </source>
</reference>
<protein>
    <submittedName>
        <fullName evidence="1">Top1</fullName>
    </submittedName>
</protein>
<dbReference type="AlphaFoldDB" id="A0A0A9GC80"/>